<evidence type="ECO:0000256" key="5">
    <source>
        <dbReference type="ARBA" id="ARBA00023136"/>
    </source>
</evidence>
<feature type="transmembrane region" description="Helical" evidence="8">
    <location>
        <begin position="1291"/>
        <end position="1310"/>
    </location>
</feature>
<dbReference type="Proteomes" id="UP000327493">
    <property type="component" value="Chromosome 21"/>
</dbReference>
<feature type="signal peptide" evidence="9">
    <location>
        <begin position="1"/>
        <end position="21"/>
    </location>
</feature>
<evidence type="ECO:0000256" key="2">
    <source>
        <dbReference type="ARBA" id="ARBA00007018"/>
    </source>
</evidence>
<dbReference type="GO" id="GO:0038023">
    <property type="term" value="F:signaling receptor activity"/>
    <property type="evidence" value="ECO:0007669"/>
    <property type="project" value="TreeGrafter"/>
</dbReference>
<feature type="region of interest" description="Disordered" evidence="7">
    <location>
        <begin position="28"/>
        <end position="48"/>
    </location>
</feature>
<evidence type="ECO:0000256" key="9">
    <source>
        <dbReference type="SAM" id="SignalP"/>
    </source>
</evidence>
<dbReference type="PANTHER" id="PTHR20855">
    <property type="entry name" value="ADIPOR/PROGESTIN RECEPTOR-RELATED"/>
    <property type="match status" value="1"/>
</dbReference>
<comment type="similarity">
    <text evidence="2">Belongs to the ADIPOR family.</text>
</comment>
<protein>
    <recommendedName>
        <fullName evidence="12">Progestin and adipoQ receptor family member 4</fullName>
    </recommendedName>
</protein>
<evidence type="ECO:0000256" key="3">
    <source>
        <dbReference type="ARBA" id="ARBA00022692"/>
    </source>
</evidence>
<reference evidence="10 11" key="1">
    <citation type="submission" date="2019-08" db="EMBL/GenBank/DDBJ databases">
        <title>A chromosome-level genome assembly, high-density linkage maps, and genome scans reveal the genomic architecture of hybrid incompatibilities underlying speciation via character displacement in darters (Percidae: Etheostominae).</title>
        <authorList>
            <person name="Moran R.L."/>
            <person name="Catchen J.M."/>
            <person name="Fuller R.C."/>
        </authorList>
    </citation>
    <scope>NUCLEOTIDE SEQUENCE [LARGE SCALE GENOMIC DNA]</scope>
    <source>
        <strain evidence="10">EspeVRDwgs_2016</strain>
        <tissue evidence="10">Muscle</tissue>
    </source>
</reference>
<keyword evidence="5 8" id="KW-0472">Membrane</keyword>
<comment type="subcellular location">
    <subcellularLocation>
        <location evidence="1">Membrane</location>
        <topology evidence="1">Multi-pass membrane protein</topology>
    </subcellularLocation>
</comment>
<feature type="binding site" evidence="6">
    <location>
        <position position="1217"/>
    </location>
    <ligand>
        <name>Zn(2+)</name>
        <dbReference type="ChEBI" id="CHEBI:29105"/>
    </ligand>
</feature>
<feature type="transmembrane region" description="Helical" evidence="8">
    <location>
        <begin position="1170"/>
        <end position="1188"/>
    </location>
</feature>
<keyword evidence="3 8" id="KW-0812">Transmembrane</keyword>
<evidence type="ECO:0000256" key="1">
    <source>
        <dbReference type="ARBA" id="ARBA00004141"/>
    </source>
</evidence>
<keyword evidence="6" id="KW-0862">Zinc</keyword>
<comment type="caution">
    <text evidence="10">The sequence shown here is derived from an EMBL/GenBank/DDBJ whole genome shotgun (WGS) entry which is preliminary data.</text>
</comment>
<feature type="binding site" evidence="6">
    <location>
        <position position="1357"/>
    </location>
    <ligand>
        <name>Zn(2+)</name>
        <dbReference type="ChEBI" id="CHEBI:29105"/>
    </ligand>
</feature>
<evidence type="ECO:0008006" key="12">
    <source>
        <dbReference type="Google" id="ProtNLM"/>
    </source>
</evidence>
<evidence type="ECO:0000256" key="7">
    <source>
        <dbReference type="SAM" id="MobiDB-lite"/>
    </source>
</evidence>
<keyword evidence="4 8" id="KW-1133">Transmembrane helix</keyword>
<name>A0A5J5CLH8_9PERO</name>
<keyword evidence="6" id="KW-0479">Metal-binding</keyword>
<dbReference type="PANTHER" id="PTHR20855:SF138">
    <property type="entry name" value="PROGESTIN AND ADIPOQ RECEPTOR FAMILY MEMBER 4"/>
    <property type="match status" value="1"/>
</dbReference>
<keyword evidence="11" id="KW-1185">Reference proteome</keyword>
<dbReference type="GO" id="GO:0046872">
    <property type="term" value="F:metal ion binding"/>
    <property type="evidence" value="ECO:0007669"/>
    <property type="project" value="UniProtKB-KW"/>
</dbReference>
<feature type="transmembrane region" description="Helical" evidence="8">
    <location>
        <begin position="1195"/>
        <end position="1217"/>
    </location>
</feature>
<evidence type="ECO:0000256" key="4">
    <source>
        <dbReference type="ARBA" id="ARBA00022989"/>
    </source>
</evidence>
<gene>
    <name evidence="10" type="ORF">FQN60_003174</name>
</gene>
<feature type="region of interest" description="Disordered" evidence="7">
    <location>
        <begin position="882"/>
        <end position="936"/>
    </location>
</feature>
<feature type="region of interest" description="Disordered" evidence="7">
    <location>
        <begin position="541"/>
        <end position="594"/>
    </location>
</feature>
<evidence type="ECO:0000256" key="8">
    <source>
        <dbReference type="SAM" id="Phobius"/>
    </source>
</evidence>
<feature type="binding site" evidence="6">
    <location>
        <position position="1361"/>
    </location>
    <ligand>
        <name>Zn(2+)</name>
        <dbReference type="ChEBI" id="CHEBI:29105"/>
    </ligand>
</feature>
<dbReference type="GO" id="GO:0016020">
    <property type="term" value="C:membrane"/>
    <property type="evidence" value="ECO:0007669"/>
    <property type="project" value="UniProtKB-SubCell"/>
</dbReference>
<organism evidence="10 11">
    <name type="scientific">Etheostoma spectabile</name>
    <name type="common">orangethroat darter</name>
    <dbReference type="NCBI Taxonomy" id="54343"/>
    <lineage>
        <taxon>Eukaryota</taxon>
        <taxon>Metazoa</taxon>
        <taxon>Chordata</taxon>
        <taxon>Craniata</taxon>
        <taxon>Vertebrata</taxon>
        <taxon>Euteleostomi</taxon>
        <taxon>Actinopterygii</taxon>
        <taxon>Neopterygii</taxon>
        <taxon>Teleostei</taxon>
        <taxon>Neoteleostei</taxon>
        <taxon>Acanthomorphata</taxon>
        <taxon>Eupercaria</taxon>
        <taxon>Perciformes</taxon>
        <taxon>Percoidei</taxon>
        <taxon>Percidae</taxon>
        <taxon>Etheostomatinae</taxon>
        <taxon>Etheostoma</taxon>
    </lineage>
</organism>
<keyword evidence="9" id="KW-0732">Signal</keyword>
<evidence type="ECO:0000313" key="10">
    <source>
        <dbReference type="EMBL" id="KAA8581593.1"/>
    </source>
</evidence>
<dbReference type="Pfam" id="PF03006">
    <property type="entry name" value="HlyIII"/>
    <property type="match status" value="1"/>
</dbReference>
<sequence>MLGRLLLRSAVILWLVQTVHTLGYGTGSGISNGQGPQHNGKKHLNGGGRMVMPSKGVGQALGAQNGYGGYPTKGIGYGAAAGGTNGGGTKGYGATAGVNNGQGGGNPAVLPNGHGAKSNGYGVQAGPTNGHHMKGNGYGVQAGPTNGQQIKGNGYGVQAGPTNGQQMKGNGYGVQAGPTNGHQIKGNGYGVQDGSTNGQQIKGNGYGAAAGGTNGGGTKGYGAKADVTNGQGGQGEAGSKPMKGYGRPLYGAGQGMGMGASRGLGVPQLARNQVYGGNGYGGQPMGGYNGAYGNTGLGLRPQYGNGGMKGPKSGYGAAAGVPNGQAARPNGYAGARAPNGNGAVPNGYGNIPNRYAAKADGYGATRGDALRPQPGYGNGFAHNGYGAKPNGHGVKNGAAVGGYGSNPNGYGVPGGGSNPQTNKGVGALGYGGPAGVRNGQLAKAANTDYGMMPNGKGTMGAGASNEKGLKGGVLSLGQPSATPEEVVAPPQVITEVAAPVTPEPTSGILVMVTQKKYQKLPSPVPQGKSYKKTPLILQATPQPAPAIPQGKGPKPASEPTAEPAPMGPQGKGWKAAKSGPAPVVPQNSPAPEPAAVLPQGKYPKPESVQGFYLIYQFVPPAFQRTEEELPSPRDRELNLVTMQVLKRPLAQTQKVIKQDPVFQTDMVPNPMVMEQEATLSLDSTMDMELQALDILMPGNLSSLVTGKERTLELDMEMQIHTEEMQVWVKQASPSQGMEMEMATVRVYNLTMQARMSHYEPQPAGLGPNGKLGSMNGGMGGLPFGSQTLGMGAEISNTKYGYGGSHYGPAGDGKSPGKYGYGGFPNGGQLLGLASNGNTAGQYGLAGSPYQPEPLGQSGILTGTYGGDEVPYAPQTLGFGSEAQSYGKYDNQGPYQSQPIESASEGRSVGEYDAAGLPYEPLPLEPDSAGTSHEKGAVSTPAIAVEGEGMSDDRYENVGYINGQVQPEVVAFPVAPTPSPSLAYPTVPSYLPVEAFTPDVVPGTGVEDLPNPAGTAGLALDSAPATEMQGGAEVPEQPDELLHQEQLPRAKNNKYDLNGFFGNSGYQGSPRLRDKSSLLIGRFKSMPLGQLNRLLAWNYTCPMMDFKENFRLVTLQEVVMVLYKGPRLLDFAKTPQYLQFNKYVLTGYRPVSTAQDCLRSLFYMHNELGNIYTHGIPFFLFLVLLPLSIPWMEVDSVWICVVHYVACLCPTVGSVVYHVFMNHVGGEHVYDTLLSLDMFGVCLVNTLGALPIIHITLLCYPATRQTALLVYILLSAYSIYCATTARTNVLRLQAFIWQALFRFGLFLFRVLGSGVGSPNSLRLFVIMDTLAVVGGLVNIIQIPERFLPGLFDNWGNSHQIMHVMVICSIIYLHWGTLEDLAWIRTYQCPTEG</sequence>
<proteinExistence type="inferred from homology"/>
<feature type="transmembrane region" description="Helical" evidence="8">
    <location>
        <begin position="1266"/>
        <end position="1285"/>
    </location>
</feature>
<feature type="transmembrane region" description="Helical" evidence="8">
    <location>
        <begin position="1322"/>
        <end position="1339"/>
    </location>
</feature>
<dbReference type="InterPro" id="IPR004254">
    <property type="entry name" value="AdipoR/HlyIII-related"/>
</dbReference>
<accession>A0A5J5CLH8</accession>
<feature type="chain" id="PRO_5023838731" description="Progestin and adipoQ receptor family member 4" evidence="9">
    <location>
        <begin position="22"/>
        <end position="1391"/>
    </location>
</feature>
<dbReference type="EMBL" id="VOFY01000021">
    <property type="protein sequence ID" value="KAA8581593.1"/>
    <property type="molecule type" value="Genomic_DNA"/>
</dbReference>
<feature type="transmembrane region" description="Helical" evidence="8">
    <location>
        <begin position="1359"/>
        <end position="1376"/>
    </location>
</feature>
<feature type="transmembrane region" description="Helical" evidence="8">
    <location>
        <begin position="1237"/>
        <end position="1259"/>
    </location>
</feature>
<evidence type="ECO:0000256" key="6">
    <source>
        <dbReference type="PIRSR" id="PIRSR604254-1"/>
    </source>
</evidence>
<evidence type="ECO:0000313" key="11">
    <source>
        <dbReference type="Proteomes" id="UP000327493"/>
    </source>
</evidence>